<feature type="compositionally biased region" description="Low complexity" evidence="10">
    <location>
        <begin position="966"/>
        <end position="979"/>
    </location>
</feature>
<evidence type="ECO:0000256" key="8">
    <source>
        <dbReference type="ARBA" id="ARBA00023054"/>
    </source>
</evidence>
<dbReference type="Gene3D" id="3.40.50.300">
    <property type="entry name" value="P-loop containing nucleotide triphosphate hydrolases"/>
    <property type="match status" value="1"/>
</dbReference>
<dbReference type="EMBL" id="JAINDJ010000005">
    <property type="protein sequence ID" value="KAG9446429.1"/>
    <property type="molecule type" value="Genomic_DNA"/>
</dbReference>
<dbReference type="GO" id="GO:0046872">
    <property type="term" value="F:metal ion binding"/>
    <property type="evidence" value="ECO:0007669"/>
    <property type="project" value="UniProtKB-KW"/>
</dbReference>
<dbReference type="GO" id="GO:0005663">
    <property type="term" value="C:DNA replication factor C complex"/>
    <property type="evidence" value="ECO:0007669"/>
    <property type="project" value="TreeGrafter"/>
</dbReference>
<dbReference type="GO" id="GO:0005524">
    <property type="term" value="F:ATP binding"/>
    <property type="evidence" value="ECO:0007669"/>
    <property type="project" value="UniProtKB-KW"/>
</dbReference>
<dbReference type="InterPro" id="IPR003593">
    <property type="entry name" value="AAA+_ATPase"/>
</dbReference>
<dbReference type="InterPro" id="IPR054506">
    <property type="entry name" value="DnaA_N-like_STI"/>
</dbReference>
<dbReference type="FunFam" id="1.10.8.60:FF:000013">
    <property type="entry name" value="DNA polymerase III subunit gamma/tau"/>
    <property type="match status" value="1"/>
</dbReference>
<dbReference type="Pfam" id="PF23007">
    <property type="entry name" value="DnaA_N-like_STI"/>
    <property type="match status" value="1"/>
</dbReference>
<organism evidence="12 13">
    <name type="scientific">Aristolochia fimbriata</name>
    <name type="common">White veined hardy Dutchman's pipe vine</name>
    <dbReference type="NCBI Taxonomy" id="158543"/>
    <lineage>
        <taxon>Eukaryota</taxon>
        <taxon>Viridiplantae</taxon>
        <taxon>Streptophyta</taxon>
        <taxon>Embryophyta</taxon>
        <taxon>Tracheophyta</taxon>
        <taxon>Spermatophyta</taxon>
        <taxon>Magnoliopsida</taxon>
        <taxon>Magnoliidae</taxon>
        <taxon>Piperales</taxon>
        <taxon>Aristolochiaceae</taxon>
        <taxon>Aristolochia</taxon>
    </lineage>
</organism>
<feature type="region of interest" description="Disordered" evidence="10">
    <location>
        <begin position="963"/>
        <end position="1014"/>
    </location>
</feature>
<dbReference type="Pfam" id="PF13177">
    <property type="entry name" value="DNA_pol3_delta2"/>
    <property type="match status" value="1"/>
</dbReference>
<evidence type="ECO:0000256" key="2">
    <source>
        <dbReference type="ARBA" id="ARBA00012417"/>
    </source>
</evidence>
<comment type="similarity">
    <text evidence="1">Belongs to the DnaX/STICHEL family.</text>
</comment>
<accession>A0AAV7ECQ5</accession>
<evidence type="ECO:0000256" key="10">
    <source>
        <dbReference type="SAM" id="MobiDB-lite"/>
    </source>
</evidence>
<evidence type="ECO:0000259" key="11">
    <source>
        <dbReference type="SMART" id="SM00382"/>
    </source>
</evidence>
<dbReference type="GO" id="GO:0006281">
    <property type="term" value="P:DNA repair"/>
    <property type="evidence" value="ECO:0007669"/>
    <property type="project" value="TreeGrafter"/>
</dbReference>
<sequence>MSEKRRHSVDIPLSKTLVAMRRNRSLRDPTTNSMSKFPAFTDHNWETNSCNGVHLASEHGTQNSIGPRNRGRHERLGSDSERSNGPRKLTKPKLNSYKKSGAVILEGDDLVNTKAIDKLVRARLSLDGAHDMKLLEEYNSIRRGTKELDLSWISHSRNCLKEDADSCSENNNLGPEVSERAEARPRKKTGYVKPLKASEVVDDGARSCVGSPSLTVSDARMDASSVSTSLFADEETEFLRSSHQGCGITCCWSRTPKFRNSNQPIGVEENHPLLLAEAKEMNHTESPCFRRDLALYSDYSRSLSDKFRPRSFDEVVGQDVVTQSLSSAILKGKLASLYLFHGSRGTGKTSTARIFAAAINCIATDREKPCGFCRQCVLFFSGRCRDAREVDSSKMNRTSRIKALIKNAATPPISSRYKVFILDECQLLRSETWTFFLNALEELPRHVIFVMITDDLDKLPQNSLSRCQKYHFPKIREVDIVTKLQRICVEENLEFDLAALEFVASKSNGSVRDAEAMLDQLGLLGKRITMPLVYELNGIVSDEELLELLDLALSSDTSNTVRRARELMRSRVDPMQLISQLANLIMDILAGRCQSGNSCGGRNSLGRFNSEADLQKLRHALKVLSETEKQLKMSKSQTTWLTVALLQFSAGDSSLSDGSDSRACFKSSCQKEDGFCSTPKVENFDCSASHLHNLCESQRSRIHVDTAGKLELIWSRAVETCQSNKLKKFLRKEGKLSSVCISQDLAIVEVDFGKQVHVCKAEKSWKIIASSLQLVLGCNVEIRINLIGSPAITKNTKVKKSSFSLLSCSCGISEDLELVNVDGDNHSEGSRPSSAAVKVELTDKMSSVDGKDLVAIRDTEGNTLSTIANTSNRIVQVGLPETSELEFDTLVQRKSLDSAVHHRGIQDLGNQPSCFSKTFKLKKILNTSEAACTICLRIQPEKLEMCVPQKTSQETYFHKNDPFFLSSSSNTQKTSSNISPDEDRSSRDPENDAMMHRWRSPKSSAQLSKKQQRRSHLVGWVLPCSTAQEFSET</sequence>
<evidence type="ECO:0000256" key="7">
    <source>
        <dbReference type="ARBA" id="ARBA00022932"/>
    </source>
</evidence>
<keyword evidence="6" id="KW-0067">ATP-binding</keyword>
<dbReference type="PANTHER" id="PTHR11669">
    <property type="entry name" value="REPLICATION FACTOR C / DNA POLYMERASE III GAMMA-TAU SUBUNIT"/>
    <property type="match status" value="1"/>
</dbReference>
<dbReference type="GO" id="GO:0003689">
    <property type="term" value="F:DNA clamp loader activity"/>
    <property type="evidence" value="ECO:0007669"/>
    <property type="project" value="TreeGrafter"/>
</dbReference>
<proteinExistence type="inferred from homology"/>
<dbReference type="InterPro" id="IPR008921">
    <property type="entry name" value="DNA_pol3_clamp-load_cplx_C"/>
</dbReference>
<evidence type="ECO:0000256" key="9">
    <source>
        <dbReference type="ARBA" id="ARBA00049244"/>
    </source>
</evidence>
<dbReference type="AlphaFoldDB" id="A0AAV7ECQ5"/>
<reference evidence="12 13" key="1">
    <citation type="submission" date="2021-07" db="EMBL/GenBank/DDBJ databases">
        <title>The Aristolochia fimbriata genome: insights into angiosperm evolution, floral development and chemical biosynthesis.</title>
        <authorList>
            <person name="Jiao Y."/>
        </authorList>
    </citation>
    <scope>NUCLEOTIDE SEQUENCE [LARGE SCALE GENOMIC DNA]</scope>
    <source>
        <strain evidence="12">IBCAS-2021</strain>
        <tissue evidence="12">Leaf</tissue>
    </source>
</reference>
<feature type="domain" description="AAA+ ATPase" evidence="11">
    <location>
        <begin position="334"/>
        <end position="476"/>
    </location>
</feature>
<dbReference type="EC" id="2.7.7.7" evidence="2"/>
<keyword evidence="3" id="KW-0479">Metal-binding</keyword>
<dbReference type="GO" id="GO:0009360">
    <property type="term" value="C:DNA polymerase III complex"/>
    <property type="evidence" value="ECO:0007669"/>
    <property type="project" value="InterPro"/>
</dbReference>
<dbReference type="Gene3D" id="1.10.8.60">
    <property type="match status" value="1"/>
</dbReference>
<name>A0AAV7ECQ5_ARIFI</name>
<evidence type="ECO:0000256" key="3">
    <source>
        <dbReference type="ARBA" id="ARBA00022723"/>
    </source>
</evidence>
<comment type="caution">
    <text evidence="12">The sequence shown here is derived from an EMBL/GenBank/DDBJ whole genome shotgun (WGS) entry which is preliminary data.</text>
</comment>
<feature type="compositionally biased region" description="Basic and acidic residues" evidence="10">
    <location>
        <begin position="74"/>
        <end position="84"/>
    </location>
</feature>
<dbReference type="GO" id="GO:0003677">
    <property type="term" value="F:DNA binding"/>
    <property type="evidence" value="ECO:0007669"/>
    <property type="project" value="InterPro"/>
</dbReference>
<keyword evidence="5" id="KW-0862">Zinc</keyword>
<dbReference type="GO" id="GO:0003887">
    <property type="term" value="F:DNA-directed DNA polymerase activity"/>
    <property type="evidence" value="ECO:0007669"/>
    <property type="project" value="UniProtKB-KW"/>
</dbReference>
<dbReference type="CDD" id="cd18137">
    <property type="entry name" value="HLD_clamp_pol_III_gamma_tau"/>
    <property type="match status" value="1"/>
</dbReference>
<dbReference type="NCBIfam" id="TIGR02397">
    <property type="entry name" value="dnaX_nterm"/>
    <property type="match status" value="1"/>
</dbReference>
<keyword evidence="8" id="KW-0175">Coiled coil</keyword>
<evidence type="ECO:0000256" key="4">
    <source>
        <dbReference type="ARBA" id="ARBA00022741"/>
    </source>
</evidence>
<protein>
    <recommendedName>
        <fullName evidence="2">DNA-directed DNA polymerase</fullName>
        <ecNumber evidence="2">2.7.7.7</ecNumber>
    </recommendedName>
</protein>
<keyword evidence="4" id="KW-0547">Nucleotide-binding</keyword>
<keyword evidence="7" id="KW-0548">Nucleotidyltransferase</keyword>
<dbReference type="CDD" id="cd00009">
    <property type="entry name" value="AAA"/>
    <property type="match status" value="1"/>
</dbReference>
<gene>
    <name evidence="12" type="ORF">H6P81_012557</name>
</gene>
<evidence type="ECO:0000256" key="1">
    <source>
        <dbReference type="ARBA" id="ARBA00006360"/>
    </source>
</evidence>
<dbReference type="SUPFAM" id="SSF52540">
    <property type="entry name" value="P-loop containing nucleoside triphosphate hydrolases"/>
    <property type="match status" value="1"/>
</dbReference>
<dbReference type="InterPro" id="IPR027417">
    <property type="entry name" value="P-loop_NTPase"/>
</dbReference>
<keyword evidence="7" id="KW-0239">DNA-directed DNA polymerase</keyword>
<dbReference type="InterPro" id="IPR050238">
    <property type="entry name" value="DNA_Rep/Repair_Clamp_Loader"/>
</dbReference>
<evidence type="ECO:0000313" key="12">
    <source>
        <dbReference type="EMBL" id="KAG9446429.1"/>
    </source>
</evidence>
<dbReference type="GO" id="GO:0006261">
    <property type="term" value="P:DNA-templated DNA replication"/>
    <property type="evidence" value="ECO:0007669"/>
    <property type="project" value="TreeGrafter"/>
</dbReference>
<feature type="compositionally biased region" description="Basic and acidic residues" evidence="10">
    <location>
        <begin position="981"/>
        <end position="995"/>
    </location>
</feature>
<comment type="catalytic activity">
    <reaction evidence="9">
        <text>DNA(n) + a 2'-deoxyribonucleoside 5'-triphosphate = DNA(n+1) + diphosphate</text>
        <dbReference type="Rhea" id="RHEA:22508"/>
        <dbReference type="Rhea" id="RHEA-COMP:17339"/>
        <dbReference type="Rhea" id="RHEA-COMP:17340"/>
        <dbReference type="ChEBI" id="CHEBI:33019"/>
        <dbReference type="ChEBI" id="CHEBI:61560"/>
        <dbReference type="ChEBI" id="CHEBI:173112"/>
        <dbReference type="EC" id="2.7.7.7"/>
    </reaction>
</comment>
<keyword evidence="13" id="KW-1185">Reference proteome</keyword>
<evidence type="ECO:0000256" key="6">
    <source>
        <dbReference type="ARBA" id="ARBA00022840"/>
    </source>
</evidence>
<dbReference type="Gene3D" id="1.20.272.10">
    <property type="match status" value="1"/>
</dbReference>
<dbReference type="InterPro" id="IPR012763">
    <property type="entry name" value="DNA_pol_III_sug/sutau_N"/>
</dbReference>
<keyword evidence="7" id="KW-0808">Transferase</keyword>
<dbReference type="Proteomes" id="UP000825729">
    <property type="component" value="Unassembled WGS sequence"/>
</dbReference>
<dbReference type="PANTHER" id="PTHR11669:SF0">
    <property type="entry name" value="PROTEIN STICHEL-LIKE 2"/>
    <property type="match status" value="1"/>
</dbReference>
<feature type="region of interest" description="Disordered" evidence="10">
    <location>
        <begin position="53"/>
        <end position="95"/>
    </location>
</feature>
<evidence type="ECO:0000256" key="5">
    <source>
        <dbReference type="ARBA" id="ARBA00022833"/>
    </source>
</evidence>
<dbReference type="InterPro" id="IPR045085">
    <property type="entry name" value="HLD_clamp_pol_III_gamma_tau"/>
</dbReference>
<dbReference type="Pfam" id="PF22608">
    <property type="entry name" value="DNAX_ATPase_lid"/>
    <property type="match status" value="1"/>
</dbReference>
<evidence type="ECO:0000313" key="13">
    <source>
        <dbReference type="Proteomes" id="UP000825729"/>
    </source>
</evidence>
<dbReference type="SMART" id="SM00382">
    <property type="entry name" value="AAA"/>
    <property type="match status" value="1"/>
</dbReference>
<feature type="region of interest" description="Disordered" evidence="10">
    <location>
        <begin position="164"/>
        <end position="189"/>
    </location>
</feature>
<dbReference type="SUPFAM" id="SSF48019">
    <property type="entry name" value="post-AAA+ oligomerization domain-like"/>
    <property type="match status" value="1"/>
</dbReference>